<dbReference type="STRING" id="1267423.SAMN05216290_2340"/>
<feature type="signal peptide" evidence="2">
    <location>
        <begin position="1"/>
        <end position="29"/>
    </location>
</feature>
<dbReference type="OrthoDB" id="1163828at2"/>
<keyword evidence="4" id="KW-1185">Reference proteome</keyword>
<sequence length="448" mass="48512">MKTQNFFFSASRFSMAVAFILFSSTVLWSQTYSGYGTGTNLDRYTINSDNSNNISNLRMQTGSTAFSIYNDGPILNFAYDPSSNHSAFGTYGIMTLTSYPTLRVGIGTYTPQAKLHVKVLDDQDGIVITRPGVNYAGGLYFNYSDGGDFTAGIQADRDLGGTNNGGLQLMAANARPIQFFTKGVNSGTLLSNTQEVMRINGNGKVGIGTSNPEKKLHVMGGIIAESNGVKVANGSAVSGGAFIGALNDKTNIAAGGYVKMTIATNGNVGIGDLNPQEKLAVAGSLKANTMKLGTDVLVNGTVLTVDGAVHISPENTTPIPFNTGEYLSEYLLWVEKGVVSVDYAISDPDAWDDTPDYVFEEDYQLSSLIELKQYVAEHKHLPGIPGIAELKKKNHYQIHDMLMGQLKNIEELVLHTIEQEEQLETQNEEIQELKSRLEALEALVKRTK</sequence>
<evidence type="ECO:0008006" key="5">
    <source>
        <dbReference type="Google" id="ProtNLM"/>
    </source>
</evidence>
<evidence type="ECO:0000313" key="3">
    <source>
        <dbReference type="EMBL" id="SEW26434.1"/>
    </source>
</evidence>
<evidence type="ECO:0000256" key="2">
    <source>
        <dbReference type="SAM" id="SignalP"/>
    </source>
</evidence>
<gene>
    <name evidence="3" type="ORF">SAMN05216290_2340</name>
</gene>
<reference evidence="4" key="1">
    <citation type="submission" date="2016-10" db="EMBL/GenBank/DDBJ databases">
        <authorList>
            <person name="Varghese N."/>
            <person name="Submissions S."/>
        </authorList>
    </citation>
    <scope>NUCLEOTIDE SEQUENCE [LARGE SCALE GENOMIC DNA]</scope>
    <source>
        <strain evidence="4">CGMCC 1.12402</strain>
    </source>
</reference>
<dbReference type="Proteomes" id="UP000199437">
    <property type="component" value="Unassembled WGS sequence"/>
</dbReference>
<proteinExistence type="predicted"/>
<dbReference type="RefSeq" id="WP_139177525.1">
    <property type="nucleotide sequence ID" value="NZ_FOIR01000002.1"/>
</dbReference>
<feature type="coiled-coil region" evidence="1">
    <location>
        <begin position="406"/>
        <end position="443"/>
    </location>
</feature>
<dbReference type="GeneID" id="99987042"/>
<protein>
    <recommendedName>
        <fullName evidence="5">Peptidase S74 domain-containing protein</fullName>
    </recommendedName>
</protein>
<accession>A0A1I0QH35</accession>
<organism evidence="3 4">
    <name type="scientific">Roseivirga pacifica</name>
    <dbReference type="NCBI Taxonomy" id="1267423"/>
    <lineage>
        <taxon>Bacteria</taxon>
        <taxon>Pseudomonadati</taxon>
        <taxon>Bacteroidota</taxon>
        <taxon>Cytophagia</taxon>
        <taxon>Cytophagales</taxon>
        <taxon>Roseivirgaceae</taxon>
        <taxon>Roseivirga</taxon>
    </lineage>
</organism>
<evidence type="ECO:0000256" key="1">
    <source>
        <dbReference type="SAM" id="Coils"/>
    </source>
</evidence>
<dbReference type="AlphaFoldDB" id="A0A1I0QH35"/>
<evidence type="ECO:0000313" key="4">
    <source>
        <dbReference type="Proteomes" id="UP000199437"/>
    </source>
</evidence>
<name>A0A1I0QH35_9BACT</name>
<keyword evidence="2" id="KW-0732">Signal</keyword>
<feature type="chain" id="PRO_5011732674" description="Peptidase S74 domain-containing protein" evidence="2">
    <location>
        <begin position="30"/>
        <end position="448"/>
    </location>
</feature>
<keyword evidence="1" id="KW-0175">Coiled coil</keyword>
<dbReference type="EMBL" id="FOIR01000002">
    <property type="protein sequence ID" value="SEW26434.1"/>
    <property type="molecule type" value="Genomic_DNA"/>
</dbReference>